<evidence type="ECO:0000313" key="2">
    <source>
        <dbReference type="Proteomes" id="UP001396898"/>
    </source>
</evidence>
<sequence>MASLHIAFHLIRQGADPRQVDPGVRNKALAEHQRRAAADDDDDMRPFAVEEKAALEDFASGPHGGDDDLALLRACQKPGVYTHGLGTDSYDLHLSRRP</sequence>
<keyword evidence="2" id="KW-1185">Reference proteome</keyword>
<comment type="caution">
    <text evidence="1">The sequence shown here is derived from an EMBL/GenBank/DDBJ whole genome shotgun (WGS) entry which is preliminary data.</text>
</comment>
<dbReference type="Proteomes" id="UP001396898">
    <property type="component" value="Unassembled WGS sequence"/>
</dbReference>
<proteinExistence type="predicted"/>
<reference evidence="1 2" key="1">
    <citation type="submission" date="2023-01" db="EMBL/GenBank/DDBJ databases">
        <title>Analysis of 21 Apiospora genomes using comparative genomics revels a genus with tremendous synthesis potential of carbohydrate active enzymes and secondary metabolites.</title>
        <authorList>
            <person name="Sorensen T."/>
        </authorList>
    </citation>
    <scope>NUCLEOTIDE SEQUENCE [LARGE SCALE GENOMIC DNA]</scope>
    <source>
        <strain evidence="1 2">CBS 20057</strain>
    </source>
</reference>
<organism evidence="1 2">
    <name type="scientific">Apiospora marii</name>
    <dbReference type="NCBI Taxonomy" id="335849"/>
    <lineage>
        <taxon>Eukaryota</taxon>
        <taxon>Fungi</taxon>
        <taxon>Dikarya</taxon>
        <taxon>Ascomycota</taxon>
        <taxon>Pezizomycotina</taxon>
        <taxon>Sordariomycetes</taxon>
        <taxon>Xylariomycetidae</taxon>
        <taxon>Amphisphaeriales</taxon>
        <taxon>Apiosporaceae</taxon>
        <taxon>Apiospora</taxon>
    </lineage>
</organism>
<name>A0ABR1SNQ2_9PEZI</name>
<evidence type="ECO:0000313" key="1">
    <source>
        <dbReference type="EMBL" id="KAK8035950.1"/>
    </source>
</evidence>
<protein>
    <submittedName>
        <fullName evidence="1">Uncharacterized protein</fullName>
    </submittedName>
</protein>
<gene>
    <name evidence="1" type="ORF">PG991_002023</name>
</gene>
<accession>A0ABR1SNQ2</accession>
<dbReference type="EMBL" id="JAQQWI010000005">
    <property type="protein sequence ID" value="KAK8035950.1"/>
    <property type="molecule type" value="Genomic_DNA"/>
</dbReference>